<feature type="transmembrane region" description="Helical" evidence="12">
    <location>
        <begin position="194"/>
        <end position="216"/>
    </location>
</feature>
<feature type="transmembrane region" description="Helical" evidence="12">
    <location>
        <begin position="307"/>
        <end position="328"/>
    </location>
</feature>
<comment type="caution">
    <text evidence="13">The sequence shown here is derived from an EMBL/GenBank/DDBJ whole genome shotgun (WGS) entry which is preliminary data.</text>
</comment>
<keyword evidence="3" id="KW-1003">Cell membrane</keyword>
<comment type="function">
    <text evidence="9">Part of the binding-protein-dependent transport system for D-xylose. Probably responsible for the translocation of the substrate across the membrane.</text>
</comment>
<feature type="region of interest" description="Disordered" evidence="11">
    <location>
        <begin position="1"/>
        <end position="30"/>
    </location>
</feature>
<evidence type="ECO:0000256" key="3">
    <source>
        <dbReference type="ARBA" id="ARBA00022475"/>
    </source>
</evidence>
<dbReference type="PANTHER" id="PTHR32196">
    <property type="entry name" value="ABC TRANSPORTER PERMEASE PROTEIN YPHD-RELATED-RELATED"/>
    <property type="match status" value="1"/>
</dbReference>
<evidence type="ECO:0000256" key="6">
    <source>
        <dbReference type="ARBA" id="ARBA00022692"/>
    </source>
</evidence>
<dbReference type="EMBL" id="BMRP01000003">
    <property type="protein sequence ID" value="GGU51531.1"/>
    <property type="molecule type" value="Genomic_DNA"/>
</dbReference>
<keyword evidence="2" id="KW-0813">Transport</keyword>
<name>A0ABQ2UWI2_9ACTN</name>
<evidence type="ECO:0000256" key="5">
    <source>
        <dbReference type="ARBA" id="ARBA00022597"/>
    </source>
</evidence>
<feature type="transmembrane region" description="Helical" evidence="12">
    <location>
        <begin position="76"/>
        <end position="97"/>
    </location>
</feature>
<keyword evidence="5" id="KW-0762">Sugar transport</keyword>
<proteinExistence type="predicted"/>
<evidence type="ECO:0000256" key="2">
    <source>
        <dbReference type="ARBA" id="ARBA00022448"/>
    </source>
</evidence>
<keyword evidence="8 12" id="KW-0472">Membrane</keyword>
<feature type="transmembrane region" description="Helical" evidence="12">
    <location>
        <begin position="45"/>
        <end position="64"/>
    </location>
</feature>
<evidence type="ECO:0000256" key="12">
    <source>
        <dbReference type="SAM" id="Phobius"/>
    </source>
</evidence>
<feature type="transmembrane region" description="Helical" evidence="12">
    <location>
        <begin position="340"/>
        <end position="359"/>
    </location>
</feature>
<dbReference type="Pfam" id="PF02653">
    <property type="entry name" value="BPD_transp_2"/>
    <property type="match status" value="1"/>
</dbReference>
<comment type="subcellular location">
    <subcellularLocation>
        <location evidence="1">Cell membrane</location>
        <topology evidence="1">Multi-pass membrane protein</topology>
    </subcellularLocation>
</comment>
<keyword evidence="7 12" id="KW-1133">Transmembrane helix</keyword>
<feature type="transmembrane region" description="Helical" evidence="12">
    <location>
        <begin position="237"/>
        <end position="255"/>
    </location>
</feature>
<evidence type="ECO:0000256" key="4">
    <source>
        <dbReference type="ARBA" id="ARBA00022519"/>
    </source>
</evidence>
<evidence type="ECO:0000256" key="7">
    <source>
        <dbReference type="ARBA" id="ARBA00022989"/>
    </source>
</evidence>
<dbReference type="Proteomes" id="UP000654471">
    <property type="component" value="Unassembled WGS sequence"/>
</dbReference>
<keyword evidence="14" id="KW-1185">Reference proteome</keyword>
<organism evidence="13 14">
    <name type="scientific">Streptomyces albospinus</name>
    <dbReference type="NCBI Taxonomy" id="285515"/>
    <lineage>
        <taxon>Bacteria</taxon>
        <taxon>Bacillati</taxon>
        <taxon>Actinomycetota</taxon>
        <taxon>Actinomycetes</taxon>
        <taxon>Kitasatosporales</taxon>
        <taxon>Streptomycetaceae</taxon>
        <taxon>Streptomyces</taxon>
    </lineage>
</organism>
<keyword evidence="6 12" id="KW-0812">Transmembrane</keyword>
<dbReference type="InterPro" id="IPR001851">
    <property type="entry name" value="ABC_transp_permease"/>
</dbReference>
<sequence>MSRPWPLPLPLRRNRTGGPDRRPPSGQGAQNPLRALARRFHSGELGAVPVVLGLVVVWIIFQSLNGHFLSPRNLSALSVDIVGIGMISTGVVFVLLLGEIDLSVGSVSGLAAAAFAVLNVNEGVPEGLALLLTVLAGTAIGAIHGFFFAKVGVPAFVVTLAGLLGWNGLMLSLLGASGTINLDDKGLVAMLTGFYFTHVAVAYGLAALGTAGYFLASYRDVRRRRSAGVPTRSQREIILRTGVIAVISLAAAYVLNQFEGLPLALLIFLVFLVGLDHVLLRTRYGRMLFAVGGSVEAARRTGLNVDLVRISVFMVSGTMAAIGGLFLASRVTSATQTSGAGNLLMNAIAAAVIGGTSLFGGRGRTWSALLGVLVIQSIASGVALMGVQPAVQFMITGSVLLVAVVIDSLSRRAQRAHGRV</sequence>
<evidence type="ECO:0000256" key="1">
    <source>
        <dbReference type="ARBA" id="ARBA00004651"/>
    </source>
</evidence>
<feature type="transmembrane region" description="Helical" evidence="12">
    <location>
        <begin position="366"/>
        <end position="384"/>
    </location>
</feature>
<evidence type="ECO:0000313" key="14">
    <source>
        <dbReference type="Proteomes" id="UP000654471"/>
    </source>
</evidence>
<feature type="transmembrane region" description="Helical" evidence="12">
    <location>
        <begin position="261"/>
        <end position="280"/>
    </location>
</feature>
<feature type="transmembrane region" description="Helical" evidence="12">
    <location>
        <begin position="127"/>
        <end position="148"/>
    </location>
</feature>
<dbReference type="CDD" id="cd06579">
    <property type="entry name" value="TM_PBP1_transp_AraH_like"/>
    <property type="match status" value="1"/>
</dbReference>
<dbReference type="PANTHER" id="PTHR32196:SF32">
    <property type="entry name" value="XYLOSE TRANSPORT SYSTEM PERMEASE PROTEIN XYLH"/>
    <property type="match status" value="1"/>
</dbReference>
<feature type="transmembrane region" description="Helical" evidence="12">
    <location>
        <begin position="390"/>
        <end position="409"/>
    </location>
</feature>
<accession>A0ABQ2UWI2</accession>
<reference evidence="14" key="1">
    <citation type="journal article" date="2019" name="Int. J. Syst. Evol. Microbiol.">
        <title>The Global Catalogue of Microorganisms (GCM) 10K type strain sequencing project: providing services to taxonomists for standard genome sequencing and annotation.</title>
        <authorList>
            <consortium name="The Broad Institute Genomics Platform"/>
            <consortium name="The Broad Institute Genome Sequencing Center for Infectious Disease"/>
            <person name="Wu L."/>
            <person name="Ma J."/>
        </authorList>
    </citation>
    <scope>NUCLEOTIDE SEQUENCE [LARGE SCALE GENOMIC DNA]</scope>
    <source>
        <strain evidence="14">JCM 3399</strain>
    </source>
</reference>
<evidence type="ECO:0000256" key="10">
    <source>
        <dbReference type="ARBA" id="ARBA00035686"/>
    </source>
</evidence>
<evidence type="ECO:0000256" key="11">
    <source>
        <dbReference type="SAM" id="MobiDB-lite"/>
    </source>
</evidence>
<gene>
    <name evidence="13" type="ORF">GCM10010211_15280</name>
</gene>
<dbReference type="RefSeq" id="WP_189297617.1">
    <property type="nucleotide sequence ID" value="NZ_BMRP01000003.1"/>
</dbReference>
<evidence type="ECO:0000313" key="13">
    <source>
        <dbReference type="EMBL" id="GGU51531.1"/>
    </source>
</evidence>
<protein>
    <recommendedName>
        <fullName evidence="10">Xylose transport system permease protein XylH</fullName>
    </recommendedName>
</protein>
<keyword evidence="4" id="KW-0997">Cell inner membrane</keyword>
<feature type="transmembrane region" description="Helical" evidence="12">
    <location>
        <begin position="155"/>
        <end position="174"/>
    </location>
</feature>
<evidence type="ECO:0000256" key="9">
    <source>
        <dbReference type="ARBA" id="ARBA00035611"/>
    </source>
</evidence>
<evidence type="ECO:0000256" key="8">
    <source>
        <dbReference type="ARBA" id="ARBA00023136"/>
    </source>
</evidence>